<dbReference type="RefSeq" id="WP_134452320.1">
    <property type="nucleotide sequence ID" value="NZ_SOFL01000006.1"/>
</dbReference>
<dbReference type="Proteomes" id="UP000297907">
    <property type="component" value="Unassembled WGS sequence"/>
</dbReference>
<comment type="caution">
    <text evidence="1">The sequence shown here is derived from an EMBL/GenBank/DDBJ whole genome shotgun (WGS) entry which is preliminary data.</text>
</comment>
<proteinExistence type="predicted"/>
<dbReference type="Pfam" id="PF04655">
    <property type="entry name" value="APH_6_hur"/>
    <property type="match status" value="1"/>
</dbReference>
<dbReference type="Gene3D" id="3.90.1200.10">
    <property type="match status" value="1"/>
</dbReference>
<sequence length="128" mass="13984">MLQRVADPAKRLLATTTAADVVVLHGDIHHGNVLDFGDRWAAIDPKALLGHRTFGFANIHCNPTEAGALGNLMARLETIGRLARLAPEVLAEWTIAWCGMSLTWARVDTSPTWHARTARRVAERLIGA</sequence>
<dbReference type="EMBL" id="SOFL01000006">
    <property type="protein sequence ID" value="TFC05811.1"/>
    <property type="molecule type" value="Genomic_DNA"/>
</dbReference>
<evidence type="ECO:0008006" key="3">
    <source>
        <dbReference type="Google" id="ProtNLM"/>
    </source>
</evidence>
<protein>
    <recommendedName>
        <fullName evidence="3">Aminoglycoside/hydroxyurea antibiotic resistance kinase</fullName>
    </recommendedName>
</protein>
<dbReference type="AlphaFoldDB" id="A0A4R8WB59"/>
<dbReference type="InterPro" id="IPR006748">
    <property type="entry name" value="NH2Glyco/OHUrea_AB-resist_kin"/>
</dbReference>
<dbReference type="GO" id="GO:0016773">
    <property type="term" value="F:phosphotransferase activity, alcohol group as acceptor"/>
    <property type="evidence" value="ECO:0007669"/>
    <property type="project" value="InterPro"/>
</dbReference>
<name>A0A4R8WB59_9MICO</name>
<gene>
    <name evidence="1" type="ORF">E3O42_02265</name>
</gene>
<accession>A0A4R8WB59</accession>
<dbReference type="GO" id="GO:0019748">
    <property type="term" value="P:secondary metabolic process"/>
    <property type="evidence" value="ECO:0007669"/>
    <property type="project" value="InterPro"/>
</dbReference>
<dbReference type="InterPro" id="IPR011009">
    <property type="entry name" value="Kinase-like_dom_sf"/>
</dbReference>
<evidence type="ECO:0000313" key="1">
    <source>
        <dbReference type="EMBL" id="TFC05811.1"/>
    </source>
</evidence>
<dbReference type="OrthoDB" id="3638028at2"/>
<reference evidence="1 2" key="1">
    <citation type="submission" date="2019-03" db="EMBL/GenBank/DDBJ databases">
        <title>Genomics of glacier-inhabiting Cryobacterium strains.</title>
        <authorList>
            <person name="Liu Q."/>
            <person name="Xin Y.-H."/>
        </authorList>
    </citation>
    <scope>NUCLEOTIDE SEQUENCE [LARGE SCALE GENOMIC DNA]</scope>
    <source>
        <strain evidence="1 2">RHLS22-1</strain>
    </source>
</reference>
<organism evidence="1 2">
    <name type="scientific">Cryobacterium adonitolivorans</name>
    <dbReference type="NCBI Taxonomy" id="1259189"/>
    <lineage>
        <taxon>Bacteria</taxon>
        <taxon>Bacillati</taxon>
        <taxon>Actinomycetota</taxon>
        <taxon>Actinomycetes</taxon>
        <taxon>Micrococcales</taxon>
        <taxon>Microbacteriaceae</taxon>
        <taxon>Cryobacterium</taxon>
    </lineage>
</organism>
<evidence type="ECO:0000313" key="2">
    <source>
        <dbReference type="Proteomes" id="UP000297907"/>
    </source>
</evidence>
<keyword evidence="2" id="KW-1185">Reference proteome</keyword>
<dbReference type="SUPFAM" id="SSF56112">
    <property type="entry name" value="Protein kinase-like (PK-like)"/>
    <property type="match status" value="1"/>
</dbReference>